<sequence>MRPRSRLLVKRGLLPTIREGYEELVQDINQANSRYLPPHGQAQLLSTHDYFLSICQLARPTFPQIEPDCDILAMRSLASLRPCLRLHRLRSSATPCQPLTAEFSHHPNLERDGSHSECSGSESVVDVSSAQTSGKVVPSFSDPLEYLYSHREALLTAGSQVRDSQGWSEDGRESTQRWLQSPMRTENFPHMTPLAPSQSISSCPEIIPVDPDGLGKPISDHRWPQALPSDGQKPDVSSSLSWRFQNDSYKVPAGGRGKCPRYLDKHTVVSSWIADCRSAWRQARIRACMLPAIAEM</sequence>
<dbReference type="Proteomes" id="UP001557470">
    <property type="component" value="Unassembled WGS sequence"/>
</dbReference>
<evidence type="ECO:0000256" key="1">
    <source>
        <dbReference type="SAM" id="MobiDB-lite"/>
    </source>
</evidence>
<dbReference type="PANTHER" id="PTHR15426">
    <property type="entry name" value="PROTEIN DEPP1"/>
    <property type="match status" value="1"/>
</dbReference>
<dbReference type="EMBL" id="JAGEUA010000003">
    <property type="protein sequence ID" value="KAL0993852.1"/>
    <property type="molecule type" value="Genomic_DNA"/>
</dbReference>
<name>A0ABD0XT67_UMBPY</name>
<keyword evidence="3" id="KW-1185">Reference proteome</keyword>
<accession>A0ABD0XT67</accession>
<organism evidence="2 3">
    <name type="scientific">Umbra pygmaea</name>
    <name type="common">Eastern mudminnow</name>
    <dbReference type="NCBI Taxonomy" id="75934"/>
    <lineage>
        <taxon>Eukaryota</taxon>
        <taxon>Metazoa</taxon>
        <taxon>Chordata</taxon>
        <taxon>Craniata</taxon>
        <taxon>Vertebrata</taxon>
        <taxon>Euteleostomi</taxon>
        <taxon>Actinopterygii</taxon>
        <taxon>Neopterygii</taxon>
        <taxon>Teleostei</taxon>
        <taxon>Protacanthopterygii</taxon>
        <taxon>Esociformes</taxon>
        <taxon>Umbridae</taxon>
        <taxon>Umbra</taxon>
    </lineage>
</organism>
<comment type="caution">
    <text evidence="2">The sequence shown here is derived from an EMBL/GenBank/DDBJ whole genome shotgun (WGS) entry which is preliminary data.</text>
</comment>
<feature type="region of interest" description="Disordered" evidence="1">
    <location>
        <begin position="210"/>
        <end position="238"/>
    </location>
</feature>
<dbReference type="PANTHER" id="PTHR15426:SF6">
    <property type="entry name" value="PROTEIN DEPP1"/>
    <property type="match status" value="1"/>
</dbReference>
<reference evidence="2 3" key="1">
    <citation type="submission" date="2024-06" db="EMBL/GenBank/DDBJ databases">
        <authorList>
            <person name="Pan Q."/>
            <person name="Wen M."/>
            <person name="Jouanno E."/>
            <person name="Zahm M."/>
            <person name="Klopp C."/>
            <person name="Cabau C."/>
            <person name="Louis A."/>
            <person name="Berthelot C."/>
            <person name="Parey E."/>
            <person name="Roest Crollius H."/>
            <person name="Montfort J."/>
            <person name="Robinson-Rechavi M."/>
            <person name="Bouchez O."/>
            <person name="Lampietro C."/>
            <person name="Lopez Roques C."/>
            <person name="Donnadieu C."/>
            <person name="Postlethwait J."/>
            <person name="Bobe J."/>
            <person name="Verreycken H."/>
            <person name="Guiguen Y."/>
        </authorList>
    </citation>
    <scope>NUCLEOTIDE SEQUENCE [LARGE SCALE GENOMIC DNA]</scope>
    <source>
        <strain evidence="2">Up_M1</strain>
        <tissue evidence="2">Testis</tissue>
    </source>
</reference>
<gene>
    <name evidence="2" type="ORF">UPYG_G00114730</name>
</gene>
<evidence type="ECO:0000313" key="2">
    <source>
        <dbReference type="EMBL" id="KAL0993852.1"/>
    </source>
</evidence>
<dbReference type="InterPro" id="IPR020133">
    <property type="entry name" value="DEPP"/>
</dbReference>
<dbReference type="AlphaFoldDB" id="A0ABD0XT67"/>
<proteinExistence type="predicted"/>
<evidence type="ECO:0000313" key="3">
    <source>
        <dbReference type="Proteomes" id="UP001557470"/>
    </source>
</evidence>
<protein>
    <submittedName>
        <fullName evidence="2">Uncharacterized protein</fullName>
    </submittedName>
</protein>